<dbReference type="InterPro" id="IPR053202">
    <property type="entry name" value="EGF_Rcpt_Signaling_Reg"/>
</dbReference>
<feature type="non-terminal residue" evidence="2">
    <location>
        <position position="288"/>
    </location>
</feature>
<dbReference type="GO" id="GO:0005794">
    <property type="term" value="C:Golgi apparatus"/>
    <property type="evidence" value="ECO:0007669"/>
    <property type="project" value="TreeGrafter"/>
</dbReference>
<dbReference type="SUPFAM" id="SSF53335">
    <property type="entry name" value="S-adenosyl-L-methionine-dependent methyltransferases"/>
    <property type="match status" value="1"/>
</dbReference>
<gene>
    <name evidence="2" type="ORF">MNOR_LOCUS27188</name>
</gene>
<sequence>MSHMSSVIWLKKIGVVILFFFSKWALTKNVNFGGILSVINRLLYIADNSWHVDYTEFEALLDGRGPYYLAADHPKLIQYVKDNVLIPPSKLPYNLTHPEEKNSSPEGQIKRVTSILKDKKNGFFIEAGALTGEFWSNSLSLERFYNWTGLLVEASPPSFKELKTKNRKAWSANCCLSPMPYPLKVSFNPSYATGRIVDTDTSKVKSDQVVVQCFPLQTLLLAINQTHVDYCSLDVEGSELDIIKTLPLDTIDVTVFSIEHEHIIGGQPLVSGYMKSKKYKFHSNVQAD</sequence>
<proteinExistence type="predicted"/>
<reference evidence="2 3" key="1">
    <citation type="submission" date="2024-05" db="EMBL/GenBank/DDBJ databases">
        <authorList>
            <person name="Wallberg A."/>
        </authorList>
    </citation>
    <scope>NUCLEOTIDE SEQUENCE [LARGE SCALE GENOMIC DNA]</scope>
</reference>
<dbReference type="Pfam" id="PF05050">
    <property type="entry name" value="Methyltransf_21"/>
    <property type="match status" value="1"/>
</dbReference>
<organism evidence="2 3">
    <name type="scientific">Meganyctiphanes norvegica</name>
    <name type="common">Northern krill</name>
    <name type="synonym">Thysanopoda norvegica</name>
    <dbReference type="NCBI Taxonomy" id="48144"/>
    <lineage>
        <taxon>Eukaryota</taxon>
        <taxon>Metazoa</taxon>
        <taxon>Ecdysozoa</taxon>
        <taxon>Arthropoda</taxon>
        <taxon>Crustacea</taxon>
        <taxon>Multicrustacea</taxon>
        <taxon>Malacostraca</taxon>
        <taxon>Eumalacostraca</taxon>
        <taxon>Eucarida</taxon>
        <taxon>Euphausiacea</taxon>
        <taxon>Euphausiidae</taxon>
        <taxon>Meganyctiphanes</taxon>
    </lineage>
</organism>
<accession>A0AAV2RPX4</accession>
<dbReference type="GO" id="GO:0006888">
    <property type="term" value="P:endoplasmic reticulum to Golgi vesicle-mediated transport"/>
    <property type="evidence" value="ECO:0007669"/>
    <property type="project" value="TreeGrafter"/>
</dbReference>
<dbReference type="GO" id="GO:0031902">
    <property type="term" value="C:late endosome membrane"/>
    <property type="evidence" value="ECO:0007669"/>
    <property type="project" value="TreeGrafter"/>
</dbReference>
<evidence type="ECO:0000259" key="1">
    <source>
        <dbReference type="Pfam" id="PF05050"/>
    </source>
</evidence>
<comment type="caution">
    <text evidence="2">The sequence shown here is derived from an EMBL/GenBank/DDBJ whole genome shotgun (WGS) entry which is preliminary data.</text>
</comment>
<dbReference type="InterPro" id="IPR006342">
    <property type="entry name" value="FkbM_mtfrase"/>
</dbReference>
<dbReference type="AlphaFoldDB" id="A0AAV2RPX4"/>
<dbReference type="PANTHER" id="PTHR34009:SF2">
    <property type="entry name" value="PROTEIN STAR"/>
    <property type="match status" value="1"/>
</dbReference>
<dbReference type="GO" id="GO:0005886">
    <property type="term" value="C:plasma membrane"/>
    <property type="evidence" value="ECO:0007669"/>
    <property type="project" value="TreeGrafter"/>
</dbReference>
<dbReference type="InterPro" id="IPR029063">
    <property type="entry name" value="SAM-dependent_MTases_sf"/>
</dbReference>
<dbReference type="EMBL" id="CAXKWB010028204">
    <property type="protein sequence ID" value="CAL4133424.1"/>
    <property type="molecule type" value="Genomic_DNA"/>
</dbReference>
<evidence type="ECO:0000313" key="2">
    <source>
        <dbReference type="EMBL" id="CAL4133424.1"/>
    </source>
</evidence>
<keyword evidence="3" id="KW-1185">Reference proteome</keyword>
<evidence type="ECO:0000313" key="3">
    <source>
        <dbReference type="Proteomes" id="UP001497623"/>
    </source>
</evidence>
<protein>
    <recommendedName>
        <fullName evidence="1">Methyltransferase FkbM domain-containing protein</fullName>
    </recommendedName>
</protein>
<dbReference type="Gene3D" id="3.40.50.150">
    <property type="entry name" value="Vaccinia Virus protein VP39"/>
    <property type="match status" value="1"/>
</dbReference>
<name>A0AAV2RPX4_MEGNR</name>
<dbReference type="GO" id="GO:0016197">
    <property type="term" value="P:endosomal transport"/>
    <property type="evidence" value="ECO:0007669"/>
    <property type="project" value="TreeGrafter"/>
</dbReference>
<dbReference type="Proteomes" id="UP001497623">
    <property type="component" value="Unassembled WGS sequence"/>
</dbReference>
<feature type="domain" description="Methyltransferase FkbM" evidence="1">
    <location>
        <begin position="127"/>
        <end position="264"/>
    </location>
</feature>
<dbReference type="PANTHER" id="PTHR34009">
    <property type="entry name" value="PROTEIN STAR"/>
    <property type="match status" value="1"/>
</dbReference>
<dbReference type="GO" id="GO:0005789">
    <property type="term" value="C:endoplasmic reticulum membrane"/>
    <property type="evidence" value="ECO:0007669"/>
    <property type="project" value="TreeGrafter"/>
</dbReference>